<dbReference type="AlphaFoldDB" id="A0A0P0XGB6"/>
<gene>
    <name evidence="1" type="ordered locus">Os08g0446101</name>
    <name evidence="1" type="ORF">OSNPB_080446101</name>
</gene>
<dbReference type="InParanoid" id="A0A0P0XGB6"/>
<sequence length="94" mass="10524">MFRWRRPMRTEAKDVHDHPGAANVVAVATAWSRMLVRAPLAGGLSPLEALLPPPHLRNAELLRLPMRPMPLRRSQQWGRNAAVVAVRFPPSMSS</sequence>
<dbReference type="EMBL" id="AP014964">
    <property type="protein sequence ID" value="BAT05665.1"/>
    <property type="molecule type" value="Genomic_DNA"/>
</dbReference>
<organism evidence="1 2">
    <name type="scientific">Oryza sativa subsp. japonica</name>
    <name type="common">Rice</name>
    <dbReference type="NCBI Taxonomy" id="39947"/>
    <lineage>
        <taxon>Eukaryota</taxon>
        <taxon>Viridiplantae</taxon>
        <taxon>Streptophyta</taxon>
        <taxon>Embryophyta</taxon>
        <taxon>Tracheophyta</taxon>
        <taxon>Spermatophyta</taxon>
        <taxon>Magnoliopsida</taxon>
        <taxon>Liliopsida</taxon>
        <taxon>Poales</taxon>
        <taxon>Poaceae</taxon>
        <taxon>BOP clade</taxon>
        <taxon>Oryzoideae</taxon>
        <taxon>Oryzeae</taxon>
        <taxon>Oryzinae</taxon>
        <taxon>Oryza</taxon>
        <taxon>Oryza sativa</taxon>
    </lineage>
</organism>
<accession>A0A0P0XGB6</accession>
<keyword evidence="2" id="KW-1185">Reference proteome</keyword>
<dbReference type="PaxDb" id="39947-A0A0P0XGB6"/>
<dbReference type="Proteomes" id="UP000059680">
    <property type="component" value="Chromosome 8"/>
</dbReference>
<reference evidence="2" key="1">
    <citation type="journal article" date="2005" name="Nature">
        <title>The map-based sequence of the rice genome.</title>
        <authorList>
            <consortium name="International rice genome sequencing project (IRGSP)"/>
            <person name="Matsumoto T."/>
            <person name="Wu J."/>
            <person name="Kanamori H."/>
            <person name="Katayose Y."/>
            <person name="Fujisawa M."/>
            <person name="Namiki N."/>
            <person name="Mizuno H."/>
            <person name="Yamamoto K."/>
            <person name="Antonio B.A."/>
            <person name="Baba T."/>
            <person name="Sakata K."/>
            <person name="Nagamura Y."/>
            <person name="Aoki H."/>
            <person name="Arikawa K."/>
            <person name="Arita K."/>
            <person name="Bito T."/>
            <person name="Chiden Y."/>
            <person name="Fujitsuka N."/>
            <person name="Fukunaka R."/>
            <person name="Hamada M."/>
            <person name="Harada C."/>
            <person name="Hayashi A."/>
            <person name="Hijishita S."/>
            <person name="Honda M."/>
            <person name="Hosokawa S."/>
            <person name="Ichikawa Y."/>
            <person name="Idonuma A."/>
            <person name="Iijima M."/>
            <person name="Ikeda M."/>
            <person name="Ikeno M."/>
            <person name="Ito K."/>
            <person name="Ito S."/>
            <person name="Ito T."/>
            <person name="Ito Y."/>
            <person name="Ito Y."/>
            <person name="Iwabuchi A."/>
            <person name="Kamiya K."/>
            <person name="Karasawa W."/>
            <person name="Kurita K."/>
            <person name="Katagiri S."/>
            <person name="Kikuta A."/>
            <person name="Kobayashi H."/>
            <person name="Kobayashi N."/>
            <person name="Machita K."/>
            <person name="Maehara T."/>
            <person name="Masukawa M."/>
            <person name="Mizubayashi T."/>
            <person name="Mukai Y."/>
            <person name="Nagasaki H."/>
            <person name="Nagata Y."/>
            <person name="Naito S."/>
            <person name="Nakashima M."/>
            <person name="Nakama Y."/>
            <person name="Nakamichi Y."/>
            <person name="Nakamura M."/>
            <person name="Meguro A."/>
            <person name="Negishi M."/>
            <person name="Ohta I."/>
            <person name="Ohta T."/>
            <person name="Okamoto M."/>
            <person name="Ono N."/>
            <person name="Saji S."/>
            <person name="Sakaguchi M."/>
            <person name="Sakai K."/>
            <person name="Shibata M."/>
            <person name="Shimokawa T."/>
            <person name="Song J."/>
            <person name="Takazaki Y."/>
            <person name="Terasawa K."/>
            <person name="Tsugane M."/>
            <person name="Tsuji K."/>
            <person name="Ueda S."/>
            <person name="Waki K."/>
            <person name="Yamagata H."/>
            <person name="Yamamoto M."/>
            <person name="Yamamoto S."/>
            <person name="Yamane H."/>
            <person name="Yoshiki S."/>
            <person name="Yoshihara R."/>
            <person name="Yukawa K."/>
            <person name="Zhong H."/>
            <person name="Yano M."/>
            <person name="Yuan Q."/>
            <person name="Ouyang S."/>
            <person name="Liu J."/>
            <person name="Jones K.M."/>
            <person name="Gansberger K."/>
            <person name="Moffat K."/>
            <person name="Hill J."/>
            <person name="Bera J."/>
            <person name="Fadrosh D."/>
            <person name="Jin S."/>
            <person name="Johri S."/>
            <person name="Kim M."/>
            <person name="Overton L."/>
            <person name="Reardon M."/>
            <person name="Tsitrin T."/>
            <person name="Vuong H."/>
            <person name="Weaver B."/>
            <person name="Ciecko A."/>
            <person name="Tallon L."/>
            <person name="Jackson J."/>
            <person name="Pai G."/>
            <person name="Aken S.V."/>
            <person name="Utterback T."/>
            <person name="Reidmuller S."/>
            <person name="Feldblyum T."/>
            <person name="Hsiao J."/>
            <person name="Zismann V."/>
            <person name="Iobst S."/>
            <person name="de Vazeille A.R."/>
            <person name="Buell C.R."/>
            <person name="Ying K."/>
            <person name="Li Y."/>
            <person name="Lu T."/>
            <person name="Huang Y."/>
            <person name="Zhao Q."/>
            <person name="Feng Q."/>
            <person name="Zhang L."/>
            <person name="Zhu J."/>
            <person name="Weng Q."/>
            <person name="Mu J."/>
            <person name="Lu Y."/>
            <person name="Fan D."/>
            <person name="Liu Y."/>
            <person name="Guan J."/>
            <person name="Zhang Y."/>
            <person name="Yu S."/>
            <person name="Liu X."/>
            <person name="Zhang Y."/>
            <person name="Hong G."/>
            <person name="Han B."/>
            <person name="Choisne N."/>
            <person name="Demange N."/>
            <person name="Orjeda G."/>
            <person name="Samain S."/>
            <person name="Cattolico L."/>
            <person name="Pelletier E."/>
            <person name="Couloux A."/>
            <person name="Segurens B."/>
            <person name="Wincker P."/>
            <person name="D'Hont A."/>
            <person name="Scarpelli C."/>
            <person name="Weissenbach J."/>
            <person name="Salanoubat M."/>
            <person name="Quetier F."/>
            <person name="Yu Y."/>
            <person name="Kim H.R."/>
            <person name="Rambo T."/>
            <person name="Currie J."/>
            <person name="Collura K."/>
            <person name="Luo M."/>
            <person name="Yang T."/>
            <person name="Ammiraju J.S.S."/>
            <person name="Engler F."/>
            <person name="Soderlund C."/>
            <person name="Wing R.A."/>
            <person name="Palmer L.E."/>
            <person name="de la Bastide M."/>
            <person name="Spiegel L."/>
            <person name="Nascimento L."/>
            <person name="Zutavern T."/>
            <person name="O'Shaughnessy A."/>
            <person name="Dike S."/>
            <person name="Dedhia N."/>
            <person name="Preston R."/>
            <person name="Balija V."/>
            <person name="McCombie W.R."/>
            <person name="Chow T."/>
            <person name="Chen H."/>
            <person name="Chung M."/>
            <person name="Chen C."/>
            <person name="Shaw J."/>
            <person name="Wu H."/>
            <person name="Hsiao K."/>
            <person name="Chao Y."/>
            <person name="Chu M."/>
            <person name="Cheng C."/>
            <person name="Hour A."/>
            <person name="Lee P."/>
            <person name="Lin S."/>
            <person name="Lin Y."/>
            <person name="Liou J."/>
            <person name="Liu S."/>
            <person name="Hsing Y."/>
            <person name="Raghuvanshi S."/>
            <person name="Mohanty A."/>
            <person name="Bharti A.K."/>
            <person name="Gaur A."/>
            <person name="Gupta V."/>
            <person name="Kumar D."/>
            <person name="Ravi V."/>
            <person name="Vij S."/>
            <person name="Kapur A."/>
            <person name="Khurana P."/>
            <person name="Khurana P."/>
            <person name="Khurana J.P."/>
            <person name="Tyagi A.K."/>
            <person name="Gaikwad K."/>
            <person name="Singh A."/>
            <person name="Dalal V."/>
            <person name="Srivastava S."/>
            <person name="Dixit A."/>
            <person name="Pal A.K."/>
            <person name="Ghazi I.A."/>
            <person name="Yadav M."/>
            <person name="Pandit A."/>
            <person name="Bhargava A."/>
            <person name="Sureshbabu K."/>
            <person name="Batra K."/>
            <person name="Sharma T.R."/>
            <person name="Mohapatra T."/>
            <person name="Singh N.K."/>
            <person name="Messing J."/>
            <person name="Nelson A.B."/>
            <person name="Fuks G."/>
            <person name="Kavchok S."/>
            <person name="Keizer G."/>
            <person name="Linton E."/>
            <person name="Llaca V."/>
            <person name="Song R."/>
            <person name="Tanyolac B."/>
            <person name="Young S."/>
            <person name="Ho-Il K."/>
            <person name="Hahn J.H."/>
            <person name="Sangsakoo G."/>
            <person name="Vanavichit A."/>
            <person name="de Mattos Luiz.A.T."/>
            <person name="Zimmer P.D."/>
            <person name="Malone G."/>
            <person name="Dellagostin O."/>
            <person name="de Oliveira A.C."/>
            <person name="Bevan M."/>
            <person name="Bancroft I."/>
            <person name="Minx P."/>
            <person name="Cordum H."/>
            <person name="Wilson R."/>
            <person name="Cheng Z."/>
            <person name="Jin W."/>
            <person name="Jiang J."/>
            <person name="Leong S.A."/>
            <person name="Iwama H."/>
            <person name="Gojobori T."/>
            <person name="Itoh T."/>
            <person name="Niimura Y."/>
            <person name="Fujii Y."/>
            <person name="Habara T."/>
            <person name="Sakai H."/>
            <person name="Sato Y."/>
            <person name="Wilson G."/>
            <person name="Kumar K."/>
            <person name="McCouch S."/>
            <person name="Juretic N."/>
            <person name="Hoen D."/>
            <person name="Wright S."/>
            <person name="Bruskiewich R."/>
            <person name="Bureau T."/>
            <person name="Miyao A."/>
            <person name="Hirochika H."/>
            <person name="Nishikawa T."/>
            <person name="Kadowaki K."/>
            <person name="Sugiura M."/>
            <person name="Burr B."/>
            <person name="Sasaki T."/>
        </authorList>
    </citation>
    <scope>NUCLEOTIDE SEQUENCE [LARGE SCALE GENOMIC DNA]</scope>
    <source>
        <strain evidence="2">cv. Nipponbare</strain>
    </source>
</reference>
<reference evidence="1 2" key="3">
    <citation type="journal article" date="2013" name="Rice">
        <title>Improvement of the Oryza sativa Nipponbare reference genome using next generation sequence and optical map data.</title>
        <authorList>
            <person name="Kawahara Y."/>
            <person name="de la Bastide M."/>
            <person name="Hamilton J.P."/>
            <person name="Kanamori H."/>
            <person name="McCombie W.R."/>
            <person name="Ouyang S."/>
            <person name="Schwartz D.C."/>
            <person name="Tanaka T."/>
            <person name="Wu J."/>
            <person name="Zhou S."/>
            <person name="Childs K.L."/>
            <person name="Davidson R.M."/>
            <person name="Lin H."/>
            <person name="Quesada-Ocampo L."/>
            <person name="Vaillancourt B."/>
            <person name="Sakai H."/>
            <person name="Lee S.S."/>
            <person name="Kim J."/>
            <person name="Numa H."/>
            <person name="Itoh T."/>
            <person name="Buell C.R."/>
            <person name="Matsumoto T."/>
        </authorList>
    </citation>
    <scope>NUCLEOTIDE SEQUENCE [LARGE SCALE GENOMIC DNA]</scope>
    <source>
        <strain evidence="2">cv. Nipponbare</strain>
    </source>
</reference>
<evidence type="ECO:0000313" key="1">
    <source>
        <dbReference type="EMBL" id="BAT05665.1"/>
    </source>
</evidence>
<protein>
    <submittedName>
        <fullName evidence="1">Os08g0446101 protein</fullName>
    </submittedName>
</protein>
<proteinExistence type="predicted"/>
<evidence type="ECO:0000313" key="2">
    <source>
        <dbReference type="Proteomes" id="UP000059680"/>
    </source>
</evidence>
<reference evidence="1 2" key="2">
    <citation type="journal article" date="2013" name="Plant Cell Physiol.">
        <title>Rice Annotation Project Database (RAP-DB): an integrative and interactive database for rice genomics.</title>
        <authorList>
            <person name="Sakai H."/>
            <person name="Lee S.S."/>
            <person name="Tanaka T."/>
            <person name="Numa H."/>
            <person name="Kim J."/>
            <person name="Kawahara Y."/>
            <person name="Wakimoto H."/>
            <person name="Yang C.C."/>
            <person name="Iwamoto M."/>
            <person name="Abe T."/>
            <person name="Yamada Y."/>
            <person name="Muto A."/>
            <person name="Inokuchi H."/>
            <person name="Ikemura T."/>
            <person name="Matsumoto T."/>
            <person name="Sasaki T."/>
            <person name="Itoh T."/>
        </authorList>
    </citation>
    <scope>NUCLEOTIDE SEQUENCE [LARGE SCALE GENOMIC DNA]</scope>
    <source>
        <strain evidence="2">cv. Nipponbare</strain>
    </source>
</reference>
<name>A0A0P0XGB6_ORYSJ</name>